<dbReference type="PANTHER" id="PTHR48153:SF4">
    <property type="entry name" value="UBIQUITIN CARBOXYL-TERMINAL HYDROLASE MUG105"/>
    <property type="match status" value="1"/>
</dbReference>
<evidence type="ECO:0000259" key="3">
    <source>
        <dbReference type="Pfam" id="PF07910"/>
    </source>
</evidence>
<evidence type="ECO:0000313" key="4">
    <source>
        <dbReference type="EMBL" id="KAG2173406.1"/>
    </source>
</evidence>
<evidence type="ECO:0000256" key="2">
    <source>
        <dbReference type="SAM" id="MobiDB-lite"/>
    </source>
</evidence>
<feature type="compositionally biased region" description="Acidic residues" evidence="2">
    <location>
        <begin position="296"/>
        <end position="309"/>
    </location>
</feature>
<dbReference type="AlphaFoldDB" id="A0A8H7U779"/>
<keyword evidence="1" id="KW-0378">Hydrolase</keyword>
<gene>
    <name evidence="4" type="ORF">INT44_008758</name>
</gene>
<keyword evidence="5" id="KW-1185">Reference proteome</keyword>
<organism evidence="4 5">
    <name type="scientific">Umbelopsis vinacea</name>
    <dbReference type="NCBI Taxonomy" id="44442"/>
    <lineage>
        <taxon>Eukaryota</taxon>
        <taxon>Fungi</taxon>
        <taxon>Fungi incertae sedis</taxon>
        <taxon>Mucoromycota</taxon>
        <taxon>Mucoromycotina</taxon>
        <taxon>Umbelopsidomycetes</taxon>
        <taxon>Umbelopsidales</taxon>
        <taxon>Umbelopsidaceae</taxon>
        <taxon>Umbelopsis</taxon>
    </lineage>
</organism>
<protein>
    <recommendedName>
        <fullName evidence="3">UFSP1/2/DUB catalytic domain-containing protein</fullName>
    </recommendedName>
</protein>
<dbReference type="Pfam" id="PF07910">
    <property type="entry name" value="Peptidase_C78"/>
    <property type="match status" value="1"/>
</dbReference>
<dbReference type="EMBL" id="JAEPRA010000019">
    <property type="protein sequence ID" value="KAG2173406.1"/>
    <property type="molecule type" value="Genomic_DNA"/>
</dbReference>
<dbReference type="InterPro" id="IPR012462">
    <property type="entry name" value="UFSP1/2_DUB_cat"/>
</dbReference>
<reference evidence="4" key="1">
    <citation type="submission" date="2020-12" db="EMBL/GenBank/DDBJ databases">
        <title>Metabolic potential, ecology and presence of endohyphal bacteria is reflected in genomic diversity of Mucoromycotina.</title>
        <authorList>
            <person name="Muszewska A."/>
            <person name="Okrasinska A."/>
            <person name="Steczkiewicz K."/>
            <person name="Drgas O."/>
            <person name="Orlowska M."/>
            <person name="Perlinska-Lenart U."/>
            <person name="Aleksandrzak-Piekarczyk T."/>
            <person name="Szatraj K."/>
            <person name="Zielenkiewicz U."/>
            <person name="Pilsyk S."/>
            <person name="Malc E."/>
            <person name="Mieczkowski P."/>
            <person name="Kruszewska J.S."/>
            <person name="Biernat P."/>
            <person name="Pawlowska J."/>
        </authorList>
    </citation>
    <scope>NUCLEOTIDE SEQUENCE</scope>
    <source>
        <strain evidence="4">WA0000051536</strain>
    </source>
</reference>
<evidence type="ECO:0000313" key="5">
    <source>
        <dbReference type="Proteomes" id="UP000612746"/>
    </source>
</evidence>
<feature type="region of interest" description="Disordered" evidence="2">
    <location>
        <begin position="287"/>
        <end position="309"/>
    </location>
</feature>
<sequence length="394" mass="44708">MTAEIPKIEIISDKEHIGSHKEDQVGWRQDRDAFVKGMKALQESSRTHGIIPKLQPHFMSLKKQGKTSMVYLCSPDTDHVATGLMDLGWGCGYRNCQMLMTYLSKQREENVPILDGVVNIKGLQLLLENAWKEGFDPAGAAQLEHRVYKTHKWIGTTEVYTMLAYLGIRLTLGDSCTILDFDRPTGTNNSHDAMFDWIQSYFEEGCSEEGKLGEADARQQHTGKQKDRVVHITNRPPIYLQHSGHSRTIIGIEILSDGKRNLVMFDPGRRMARSYKKKVSVPEDDMYNSGLLSLNNDEENTSTDTPPEELPDGWLSKMRNLFTVPASNLLRPFRVDSNSIASNPQYQLLVLGEVNELRVTAPTHQCLRWNPNKSFLLSSEERDQNKKIGSFRVV</sequence>
<comment type="caution">
    <text evidence="4">The sequence shown here is derived from an EMBL/GenBank/DDBJ whole genome shotgun (WGS) entry which is preliminary data.</text>
</comment>
<dbReference type="OrthoDB" id="288987at2759"/>
<name>A0A8H7U779_9FUNG</name>
<evidence type="ECO:0000256" key="1">
    <source>
        <dbReference type="ARBA" id="ARBA00022801"/>
    </source>
</evidence>
<dbReference type="GO" id="GO:0019783">
    <property type="term" value="F:ubiquitin-like protein peptidase activity"/>
    <property type="evidence" value="ECO:0007669"/>
    <property type="project" value="TreeGrafter"/>
</dbReference>
<accession>A0A8H7U779</accession>
<dbReference type="PANTHER" id="PTHR48153">
    <property type="entry name" value="UFM1-SPECIFIC PROTEASE 2"/>
    <property type="match status" value="1"/>
</dbReference>
<dbReference type="Gene3D" id="3.90.70.130">
    <property type="match status" value="1"/>
</dbReference>
<dbReference type="Proteomes" id="UP000612746">
    <property type="component" value="Unassembled WGS sequence"/>
</dbReference>
<feature type="domain" description="UFSP1/2/DUB catalytic" evidence="3">
    <location>
        <begin position="68"/>
        <end position="280"/>
    </location>
</feature>
<proteinExistence type="predicted"/>